<evidence type="ECO:0008006" key="4">
    <source>
        <dbReference type="Google" id="ProtNLM"/>
    </source>
</evidence>
<reference evidence="2" key="1">
    <citation type="submission" date="2019-03" db="EMBL/GenBank/DDBJ databases">
        <title>Lake Tanganyika Metagenome-Assembled Genomes (MAGs).</title>
        <authorList>
            <person name="Tran P."/>
        </authorList>
    </citation>
    <scope>NUCLEOTIDE SEQUENCE</scope>
    <source>
        <strain evidence="2">M_DeepCast_400m_m2_100</strain>
    </source>
</reference>
<proteinExistence type="predicted"/>
<dbReference type="InterPro" id="IPR011767">
    <property type="entry name" value="GLR_AS"/>
</dbReference>
<evidence type="ECO:0000313" key="3">
    <source>
        <dbReference type="Proteomes" id="UP000748308"/>
    </source>
</evidence>
<name>A0A938BRS9_UNCEI</name>
<feature type="chain" id="PRO_5036936173" description="Omp28-related outer membrane protein" evidence="1">
    <location>
        <begin position="26"/>
        <end position="350"/>
    </location>
</feature>
<dbReference type="Proteomes" id="UP000748308">
    <property type="component" value="Unassembled WGS sequence"/>
</dbReference>
<protein>
    <recommendedName>
        <fullName evidence="4">Omp28-related outer membrane protein</fullName>
    </recommendedName>
</protein>
<dbReference type="InterPro" id="IPR036249">
    <property type="entry name" value="Thioredoxin-like_sf"/>
</dbReference>
<dbReference type="CDD" id="cd01659">
    <property type="entry name" value="TRX_superfamily"/>
    <property type="match status" value="1"/>
</dbReference>
<dbReference type="PROSITE" id="PS00195">
    <property type="entry name" value="GLUTAREDOXIN_1"/>
    <property type="match status" value="1"/>
</dbReference>
<feature type="signal peptide" evidence="1">
    <location>
        <begin position="1"/>
        <end position="25"/>
    </location>
</feature>
<gene>
    <name evidence="2" type="ORF">FJY75_09850</name>
</gene>
<evidence type="ECO:0000256" key="1">
    <source>
        <dbReference type="SAM" id="SignalP"/>
    </source>
</evidence>
<dbReference type="SUPFAM" id="SSF52833">
    <property type="entry name" value="Thioredoxin-like"/>
    <property type="match status" value="1"/>
</dbReference>
<dbReference type="EMBL" id="VGIY01000271">
    <property type="protein sequence ID" value="MBM3318136.1"/>
    <property type="molecule type" value="Genomic_DNA"/>
</dbReference>
<dbReference type="AlphaFoldDB" id="A0A938BRS9"/>
<comment type="caution">
    <text evidence="2">The sequence shown here is derived from an EMBL/GenBank/DDBJ whole genome shotgun (WGS) entry which is preliminary data.</text>
</comment>
<evidence type="ECO:0000313" key="2">
    <source>
        <dbReference type="EMBL" id="MBM3318136.1"/>
    </source>
</evidence>
<organism evidence="2 3">
    <name type="scientific">Eiseniibacteriota bacterium</name>
    <dbReference type="NCBI Taxonomy" id="2212470"/>
    <lineage>
        <taxon>Bacteria</taxon>
        <taxon>Candidatus Eiseniibacteriota</taxon>
    </lineage>
</organism>
<accession>A0A938BRS9</accession>
<dbReference type="Gene3D" id="3.40.30.10">
    <property type="entry name" value="Glutaredoxin"/>
    <property type="match status" value="1"/>
</dbReference>
<keyword evidence="1" id="KW-0732">Signal</keyword>
<sequence>MAWLATLFPAAALALLLGAAAPARAGAPRVILAEDFTATWCPYCPHARCALEQLLGEYPDQLIVAELHWQDALATPWTEARKNEFYGLGGLPLVILDGTRFYLGASSCQGSVQTYRGGIEQRLQQSAVSPVRITGLHALDEEANTALLSATFLLEEPAPLGVTRAFLLLLENEVAVGGQLYQHVVRAAHEAPVVLAEPGDMVTIQVALPLDGVADAQALDGIAFLQRTDGDREVHQTARLLRASHAPPPADGPPAGREGIARVHPHPYAPAGGPLRVSLRLAEAGPPRAVALDLLDAEGRLVERLIRGPLAGGIQEHAWSGAPASLRSGAYFLRLTTPAGASVAPLLVVR</sequence>